<evidence type="ECO:0000313" key="2">
    <source>
        <dbReference type="Proteomes" id="UP001163982"/>
    </source>
</evidence>
<proteinExistence type="predicted"/>
<sequence>MSNRRAELKNPYKSTSQQLFKGELLLPDGRFVLIGCCAANSWPSVGGCAVARVIEDYFSLKKE</sequence>
<protein>
    <submittedName>
        <fullName evidence="1">Uncharacterized protein</fullName>
    </submittedName>
</protein>
<evidence type="ECO:0000313" key="1">
    <source>
        <dbReference type="EMBL" id="WAP61664.1"/>
    </source>
</evidence>
<dbReference type="EMBL" id="CP114035">
    <property type="protein sequence ID" value="WAP61664.1"/>
    <property type="molecule type" value="Genomic_DNA"/>
</dbReference>
<reference evidence="1" key="1">
    <citation type="journal article" date="2024" name="Int. J. Syst. Evol. Microbiol.">
        <title>Pseudomonas fortuita sp. nov., isolated from the endosphere of a wild yam.</title>
        <authorList>
            <person name="Carlier A."/>
            <person name="Beaumel M."/>
            <person name="Moreau S."/>
            <person name="Acar T."/>
            <person name="Sana T.G."/>
            <person name="Cnockaert M."/>
            <person name="Vandamme P."/>
        </authorList>
    </citation>
    <scope>NUCLEOTIDE SEQUENCE</scope>
    <source>
        <strain evidence="1">GMI12077</strain>
    </source>
</reference>
<keyword evidence="2" id="KW-1185">Reference proteome</keyword>
<accession>A0ACD4P0F7</accession>
<dbReference type="Proteomes" id="UP001163982">
    <property type="component" value="Chromosome"/>
</dbReference>
<organism evidence="1 2">
    <name type="scientific">Pseudomonas fortuita</name>
    <dbReference type="NCBI Taxonomy" id="3233375"/>
    <lineage>
        <taxon>Bacteria</taxon>
        <taxon>Pseudomonadati</taxon>
        <taxon>Pseudomonadota</taxon>
        <taxon>Gammaproteobacteria</taxon>
        <taxon>Pseudomonadales</taxon>
        <taxon>Pseudomonadaceae</taxon>
        <taxon>Pseudomonas</taxon>
    </lineage>
</organism>
<name>A0ACD4P0F7_9PSED</name>
<gene>
    <name evidence="1" type="ORF">OZ911_17220</name>
</gene>